<dbReference type="AlphaFoldDB" id="A0A7S1D7J6"/>
<proteinExistence type="predicted"/>
<evidence type="ECO:0000256" key="1">
    <source>
        <dbReference type="SAM" id="MobiDB-lite"/>
    </source>
</evidence>
<organism evidence="2">
    <name type="scientific">Cyclophora tenuis</name>
    <name type="common">Marine diatom</name>
    <dbReference type="NCBI Taxonomy" id="216820"/>
    <lineage>
        <taxon>Eukaryota</taxon>
        <taxon>Sar</taxon>
        <taxon>Stramenopiles</taxon>
        <taxon>Ochrophyta</taxon>
        <taxon>Bacillariophyta</taxon>
        <taxon>Fragilariophyceae</taxon>
        <taxon>Fragilariophycidae</taxon>
        <taxon>Cyclophorales</taxon>
        <taxon>Cyclophoraceae</taxon>
        <taxon>Cyclophora</taxon>
    </lineage>
</organism>
<name>A0A7S1D7J6_CYCTE</name>
<dbReference type="EMBL" id="HBFW01015527">
    <property type="protein sequence ID" value="CAD8938842.1"/>
    <property type="molecule type" value="Transcribed_RNA"/>
</dbReference>
<feature type="compositionally biased region" description="Low complexity" evidence="1">
    <location>
        <begin position="108"/>
        <end position="127"/>
    </location>
</feature>
<accession>A0A7S1D7J6</accession>
<gene>
    <name evidence="2" type="ORF">CTEN0397_LOCUS9905</name>
</gene>
<feature type="compositionally biased region" description="Basic and acidic residues" evidence="1">
    <location>
        <begin position="137"/>
        <end position="152"/>
    </location>
</feature>
<feature type="region of interest" description="Disordered" evidence="1">
    <location>
        <begin position="108"/>
        <end position="194"/>
    </location>
</feature>
<feature type="region of interest" description="Disordered" evidence="1">
    <location>
        <begin position="71"/>
        <end position="91"/>
    </location>
</feature>
<reference evidence="2" key="1">
    <citation type="submission" date="2021-01" db="EMBL/GenBank/DDBJ databases">
        <authorList>
            <person name="Corre E."/>
            <person name="Pelletier E."/>
            <person name="Niang G."/>
            <person name="Scheremetjew M."/>
            <person name="Finn R."/>
            <person name="Kale V."/>
            <person name="Holt S."/>
            <person name="Cochrane G."/>
            <person name="Meng A."/>
            <person name="Brown T."/>
            <person name="Cohen L."/>
        </authorList>
    </citation>
    <scope>NUCLEOTIDE SEQUENCE</scope>
    <source>
        <strain evidence="2">ECT3854</strain>
    </source>
</reference>
<sequence>MSARREREIRENRRQSTAEWFAKSMGFVDTLCCYSYSKEQVDDEAETLEVDHGPRLVAPTWMYEDLDGDSIVATKKPPSRTVHSKLSPSRRDGSLYCDWGYSPAKSVSTASTVTTSTTTTVRTSTRSPAQTISSTSSDRDRSRQFESHKAPREISLPSSPEFKQPRRPIQMRQVPSNALPGVPFYSSTEGYQCR</sequence>
<evidence type="ECO:0000313" key="2">
    <source>
        <dbReference type="EMBL" id="CAD8938842.1"/>
    </source>
</evidence>
<protein>
    <submittedName>
        <fullName evidence="2">Uncharacterized protein</fullName>
    </submittedName>
</protein>
<feature type="compositionally biased region" description="Polar residues" evidence="1">
    <location>
        <begin position="185"/>
        <end position="194"/>
    </location>
</feature>